<dbReference type="EMBL" id="BMRB01000002">
    <property type="protein sequence ID" value="GGS34709.1"/>
    <property type="molecule type" value="Genomic_DNA"/>
</dbReference>
<feature type="compositionally biased region" description="Low complexity" evidence="1">
    <location>
        <begin position="78"/>
        <end position="111"/>
    </location>
</feature>
<gene>
    <name evidence="3" type="ORF">GCM10010171_31490</name>
</gene>
<evidence type="ECO:0000256" key="2">
    <source>
        <dbReference type="SAM" id="Phobius"/>
    </source>
</evidence>
<evidence type="ECO:0000256" key="1">
    <source>
        <dbReference type="SAM" id="MobiDB-lite"/>
    </source>
</evidence>
<dbReference type="AlphaFoldDB" id="A0A918GGV2"/>
<keyword evidence="2" id="KW-1133">Transmembrane helix</keyword>
<dbReference type="RefSeq" id="WP_189211142.1">
    <property type="nucleotide sequence ID" value="NZ_BMRB01000002.1"/>
</dbReference>
<keyword evidence="4" id="KW-1185">Reference proteome</keyword>
<sequence>MPPDRPDDAAASGVSNTVSGAVEGAVVQVGSAKEIHVVARSGGGRWFATAMAAIVLAALAVVAAWDRDDHPTAPTAGETTSLPTATGPTSAAPTSATTTSAETTSPETTSPDVRPAGQPAEAPRYLPLTNLATGHCLTADVEAVIVARCEGRTTELWTWRGGYGPDTYRIVNQSTGTCLALAAPDIVHLPCGQSDRKQLWKRTALHENDHNRHWLIASAATEDCLVVLVGKPRPAAPPPTGLALRGCDITDVHQTFATPDA</sequence>
<reference evidence="3" key="2">
    <citation type="submission" date="2020-09" db="EMBL/GenBank/DDBJ databases">
        <authorList>
            <person name="Sun Q."/>
            <person name="Ohkuma M."/>
        </authorList>
    </citation>
    <scope>NUCLEOTIDE SEQUENCE</scope>
    <source>
        <strain evidence="3">JCM 3276</strain>
    </source>
</reference>
<dbReference type="Gene3D" id="2.80.10.50">
    <property type="match status" value="1"/>
</dbReference>
<accession>A0A918GGV2</accession>
<feature type="transmembrane region" description="Helical" evidence="2">
    <location>
        <begin position="46"/>
        <end position="65"/>
    </location>
</feature>
<proteinExistence type="predicted"/>
<name>A0A918GGV2_9PSEU</name>
<evidence type="ECO:0000313" key="3">
    <source>
        <dbReference type="EMBL" id="GGS34709.1"/>
    </source>
</evidence>
<dbReference type="SUPFAM" id="SSF50370">
    <property type="entry name" value="Ricin B-like lectins"/>
    <property type="match status" value="1"/>
</dbReference>
<dbReference type="CDD" id="cd23415">
    <property type="entry name" value="beta-trefoil_Ricin_AH"/>
    <property type="match status" value="1"/>
</dbReference>
<feature type="region of interest" description="Disordered" evidence="1">
    <location>
        <begin position="70"/>
        <end position="121"/>
    </location>
</feature>
<keyword evidence="2" id="KW-0472">Membrane</keyword>
<dbReference type="Proteomes" id="UP000660680">
    <property type="component" value="Unassembled WGS sequence"/>
</dbReference>
<organism evidence="3 4">
    <name type="scientific">Actinokineospora fastidiosa</name>
    <dbReference type="NCBI Taxonomy" id="1816"/>
    <lineage>
        <taxon>Bacteria</taxon>
        <taxon>Bacillati</taxon>
        <taxon>Actinomycetota</taxon>
        <taxon>Actinomycetes</taxon>
        <taxon>Pseudonocardiales</taxon>
        <taxon>Pseudonocardiaceae</taxon>
        <taxon>Actinokineospora</taxon>
    </lineage>
</organism>
<keyword evidence="2" id="KW-0812">Transmembrane</keyword>
<reference evidence="3" key="1">
    <citation type="journal article" date="2014" name="Int. J. Syst. Evol. Microbiol.">
        <title>Complete genome sequence of Corynebacterium casei LMG S-19264T (=DSM 44701T), isolated from a smear-ripened cheese.</title>
        <authorList>
            <consortium name="US DOE Joint Genome Institute (JGI-PGF)"/>
            <person name="Walter F."/>
            <person name="Albersmeier A."/>
            <person name="Kalinowski J."/>
            <person name="Ruckert C."/>
        </authorList>
    </citation>
    <scope>NUCLEOTIDE SEQUENCE</scope>
    <source>
        <strain evidence="3">JCM 3276</strain>
    </source>
</reference>
<protein>
    <recommendedName>
        <fullName evidence="5">Ricin B lectin domain-containing protein</fullName>
    </recommendedName>
</protein>
<dbReference type="InterPro" id="IPR035992">
    <property type="entry name" value="Ricin_B-like_lectins"/>
</dbReference>
<comment type="caution">
    <text evidence="3">The sequence shown here is derived from an EMBL/GenBank/DDBJ whole genome shotgun (WGS) entry which is preliminary data.</text>
</comment>
<dbReference type="PROSITE" id="PS50231">
    <property type="entry name" value="RICIN_B_LECTIN"/>
    <property type="match status" value="1"/>
</dbReference>
<evidence type="ECO:0008006" key="5">
    <source>
        <dbReference type="Google" id="ProtNLM"/>
    </source>
</evidence>
<evidence type="ECO:0000313" key="4">
    <source>
        <dbReference type="Proteomes" id="UP000660680"/>
    </source>
</evidence>